<dbReference type="Pfam" id="PF00622">
    <property type="entry name" value="SPRY"/>
    <property type="match status" value="1"/>
</dbReference>
<dbReference type="InterPro" id="IPR017907">
    <property type="entry name" value="Znf_RING_CS"/>
</dbReference>
<dbReference type="PRINTS" id="PR01407">
    <property type="entry name" value="BUTYPHLNCDUF"/>
</dbReference>
<evidence type="ECO:0000256" key="5">
    <source>
        <dbReference type="SAM" id="Coils"/>
    </source>
</evidence>
<dbReference type="GO" id="GO:0005737">
    <property type="term" value="C:cytoplasm"/>
    <property type="evidence" value="ECO:0007669"/>
    <property type="project" value="UniProtKB-ARBA"/>
</dbReference>
<gene>
    <name evidence="9" type="primary">LOC111144637</name>
</gene>
<keyword evidence="8" id="KW-1185">Reference proteome</keyword>
<dbReference type="InterPro" id="IPR006574">
    <property type="entry name" value="PRY"/>
</dbReference>
<accession>A0A2Y9J2G7</accession>
<dbReference type="PROSITE" id="PS00518">
    <property type="entry name" value="ZF_RING_1"/>
    <property type="match status" value="1"/>
</dbReference>
<dbReference type="GeneID" id="111144637"/>
<dbReference type="SUPFAM" id="SSF49899">
    <property type="entry name" value="Concanavalin A-like lectins/glucanases"/>
    <property type="match status" value="1"/>
</dbReference>
<dbReference type="InterPro" id="IPR013320">
    <property type="entry name" value="ConA-like_dom_sf"/>
</dbReference>
<dbReference type="GO" id="GO:0008270">
    <property type="term" value="F:zinc ion binding"/>
    <property type="evidence" value="ECO:0007669"/>
    <property type="project" value="UniProtKB-KW"/>
</dbReference>
<evidence type="ECO:0000313" key="9">
    <source>
        <dbReference type="RefSeq" id="XP_022354741.1"/>
    </source>
</evidence>
<keyword evidence="1" id="KW-0479">Metal-binding</keyword>
<dbReference type="Gene3D" id="3.30.40.10">
    <property type="entry name" value="Zinc/RING finger domain, C3HC4 (zinc finger)"/>
    <property type="match status" value="1"/>
</dbReference>
<dbReference type="RefSeq" id="XP_022354741.1">
    <property type="nucleotide sequence ID" value="XM_022499033.1"/>
</dbReference>
<dbReference type="KEGG" id="elk:111144637"/>
<evidence type="ECO:0000256" key="3">
    <source>
        <dbReference type="ARBA" id="ARBA00022833"/>
    </source>
</evidence>
<dbReference type="InterPro" id="IPR013083">
    <property type="entry name" value="Znf_RING/FYVE/PHD"/>
</dbReference>
<evidence type="ECO:0000256" key="4">
    <source>
        <dbReference type="PROSITE-ProRule" id="PRU00175"/>
    </source>
</evidence>
<evidence type="ECO:0000256" key="2">
    <source>
        <dbReference type="ARBA" id="ARBA00022771"/>
    </source>
</evidence>
<dbReference type="PANTHER" id="PTHR24103">
    <property type="entry name" value="E3 UBIQUITIN-PROTEIN LIGASE TRIM"/>
    <property type="match status" value="1"/>
</dbReference>
<dbReference type="Gene3D" id="2.60.120.920">
    <property type="match status" value="1"/>
</dbReference>
<feature type="coiled-coil region" evidence="5">
    <location>
        <begin position="191"/>
        <end position="227"/>
    </location>
</feature>
<dbReference type="PROSITE" id="PS50188">
    <property type="entry name" value="B302_SPRY"/>
    <property type="match status" value="1"/>
</dbReference>
<feature type="domain" description="B30.2/SPRY" evidence="7">
    <location>
        <begin position="273"/>
        <end position="467"/>
    </location>
</feature>
<name>A0A2Y9J2G7_ENHLU</name>
<dbReference type="FunFam" id="2.60.120.920:FF:000040">
    <property type="entry name" value="Ret finger protein-like 4A"/>
    <property type="match status" value="1"/>
</dbReference>
<dbReference type="SMART" id="SM00449">
    <property type="entry name" value="SPRY"/>
    <property type="match status" value="1"/>
</dbReference>
<dbReference type="SMART" id="SM00589">
    <property type="entry name" value="PRY"/>
    <property type="match status" value="1"/>
</dbReference>
<evidence type="ECO:0000313" key="8">
    <source>
        <dbReference type="Proteomes" id="UP000248482"/>
    </source>
</evidence>
<dbReference type="CDD" id="cd13733">
    <property type="entry name" value="SPRY_PRY_C-I_1"/>
    <property type="match status" value="1"/>
</dbReference>
<dbReference type="Pfam" id="PF13765">
    <property type="entry name" value="PRY"/>
    <property type="match status" value="1"/>
</dbReference>
<evidence type="ECO:0000259" key="6">
    <source>
        <dbReference type="PROSITE" id="PS50089"/>
    </source>
</evidence>
<dbReference type="CDD" id="cd16594">
    <property type="entry name" value="RING-HC_TRIM7-like_C-IV"/>
    <property type="match status" value="1"/>
</dbReference>
<dbReference type="InterPro" id="IPR001870">
    <property type="entry name" value="B30.2/SPRY"/>
</dbReference>
<dbReference type="InterPro" id="IPR003879">
    <property type="entry name" value="Butyrophylin_SPRY"/>
</dbReference>
<dbReference type="STRING" id="391180.A0A2Y9J2G7"/>
<dbReference type="Proteomes" id="UP000248482">
    <property type="component" value="Unplaced"/>
</dbReference>
<dbReference type="InterPro" id="IPR043136">
    <property type="entry name" value="B30.2/SPRY_sf"/>
</dbReference>
<dbReference type="SUPFAM" id="SSF57850">
    <property type="entry name" value="RING/U-box"/>
    <property type="match status" value="1"/>
</dbReference>
<dbReference type="Pfam" id="PF15227">
    <property type="entry name" value="zf-C3HC4_4"/>
    <property type="match status" value="1"/>
</dbReference>
<dbReference type="AlphaFoldDB" id="A0A2Y9J2G7"/>
<keyword evidence="2 4" id="KW-0863">Zinc-finger</keyword>
<evidence type="ECO:0000256" key="1">
    <source>
        <dbReference type="ARBA" id="ARBA00022723"/>
    </source>
</evidence>
<dbReference type="OrthoDB" id="6105938at2759"/>
<dbReference type="InterPro" id="IPR001841">
    <property type="entry name" value="Znf_RING"/>
</dbReference>
<organism evidence="8 9">
    <name type="scientific">Enhydra lutris kenyoni</name>
    <name type="common">northern sea otter</name>
    <dbReference type="NCBI Taxonomy" id="391180"/>
    <lineage>
        <taxon>Eukaryota</taxon>
        <taxon>Metazoa</taxon>
        <taxon>Chordata</taxon>
        <taxon>Craniata</taxon>
        <taxon>Vertebrata</taxon>
        <taxon>Euteleostomi</taxon>
        <taxon>Mammalia</taxon>
        <taxon>Eutheria</taxon>
        <taxon>Laurasiatheria</taxon>
        <taxon>Carnivora</taxon>
        <taxon>Caniformia</taxon>
        <taxon>Musteloidea</taxon>
        <taxon>Mustelidae</taxon>
        <taxon>Lutrinae</taxon>
        <taxon>Enhydra</taxon>
    </lineage>
</organism>
<keyword evidence="5" id="KW-0175">Coiled coil</keyword>
<feature type="domain" description="RING-type" evidence="6">
    <location>
        <begin position="22"/>
        <end position="62"/>
    </location>
</feature>
<sequence length="474" mass="53999">MSLLEKMSTADLMENLREELTCFICLDYFTSPVTTECGHSFCLLCLLRSWEEHNTPLSCPECWRSLESPHFQPNERLGRLAGIGKQLRSQVLQSEGEQDIYARMLAGTKVFSEDGQGVNIFSTQCHGINRSHPLSEAEERHKEKLQEILNLLHKKRKETQVVLTHEKERVILCKEETKACKQVVVSEYAKMHQFLKEEEQLQLQLLEKEERENMKKLRDNEIKLTQQTRSLSKMIEQIESTCLNSIIESFEDVKGTLERTEPLLLQCPEATTTELTLCRITGMREMLKKFSTDITLDPATANAYLVLSEDLKSVRHGGVRQHLPDNPERFDQSATVLGAQIFTCGRHYWEVEVGNKTEWEVGICKDSVSRKGNLPKPPGDLFSLIGLKIGDDYSLWVSSPLKGQHVREPVHKVGVFLDYESGHIAFYNVTDESLIYSFPPASFQEALRPIFSPCLPNEGMNTGPLTICSLNSYV</sequence>
<dbReference type="InterPro" id="IPR003877">
    <property type="entry name" value="SPRY_dom"/>
</dbReference>
<protein>
    <submittedName>
        <fullName evidence="9">Probable E3 ubiquitin-protein ligase TRIML1</fullName>
    </submittedName>
</protein>
<keyword evidence="3" id="KW-0862">Zinc</keyword>
<dbReference type="InterPro" id="IPR050143">
    <property type="entry name" value="TRIM/RBCC"/>
</dbReference>
<proteinExistence type="predicted"/>
<reference evidence="9" key="1">
    <citation type="submission" date="2025-08" db="UniProtKB">
        <authorList>
            <consortium name="RefSeq"/>
        </authorList>
    </citation>
    <scope>IDENTIFICATION</scope>
    <source>
        <tissue evidence="9">Blood</tissue>
    </source>
</reference>
<evidence type="ECO:0000259" key="7">
    <source>
        <dbReference type="PROSITE" id="PS50188"/>
    </source>
</evidence>
<dbReference type="SMART" id="SM00184">
    <property type="entry name" value="RING"/>
    <property type="match status" value="1"/>
</dbReference>
<dbReference type="PROSITE" id="PS50089">
    <property type="entry name" value="ZF_RING_2"/>
    <property type="match status" value="1"/>
</dbReference>